<dbReference type="InterPro" id="IPR052336">
    <property type="entry name" value="MlaD_Phospholipid_Transporter"/>
</dbReference>
<organism evidence="3 4">
    <name type="scientific">Tsukamurella spumae</name>
    <dbReference type="NCBI Taxonomy" id="44753"/>
    <lineage>
        <taxon>Bacteria</taxon>
        <taxon>Bacillati</taxon>
        <taxon>Actinomycetota</taxon>
        <taxon>Actinomycetes</taxon>
        <taxon>Mycobacteriales</taxon>
        <taxon>Tsukamurellaceae</taxon>
        <taxon>Tsukamurella</taxon>
    </lineage>
</organism>
<dbReference type="AlphaFoldDB" id="A0A846X023"/>
<comment type="caution">
    <text evidence="3">The sequence shown here is derived from an EMBL/GenBank/DDBJ whole genome shotgun (WGS) entry which is preliminary data.</text>
</comment>
<feature type="domain" description="Mce/MlaD" evidence="2">
    <location>
        <begin position="31"/>
        <end position="105"/>
    </location>
</feature>
<gene>
    <name evidence="3" type="ORF">HF999_04500</name>
</gene>
<dbReference type="PANTHER" id="PTHR33371">
    <property type="entry name" value="INTERMEMBRANE PHOSPHOLIPID TRANSPORT SYSTEM BINDING PROTEIN MLAD-RELATED"/>
    <property type="match status" value="1"/>
</dbReference>
<protein>
    <submittedName>
        <fullName evidence="3">MCE family protein</fullName>
    </submittedName>
</protein>
<evidence type="ECO:0000313" key="4">
    <source>
        <dbReference type="Proteomes" id="UP000582646"/>
    </source>
</evidence>
<dbReference type="Proteomes" id="UP000582646">
    <property type="component" value="Unassembled WGS sequence"/>
</dbReference>
<keyword evidence="1" id="KW-0732">Signal</keyword>
<keyword evidence="4" id="KW-1185">Reference proteome</keyword>
<feature type="chain" id="PRO_5032967429" evidence="1">
    <location>
        <begin position="19"/>
        <end position="337"/>
    </location>
</feature>
<dbReference type="Pfam" id="PF02470">
    <property type="entry name" value="MlaD"/>
    <property type="match status" value="1"/>
</dbReference>
<reference evidence="3 4" key="1">
    <citation type="submission" date="2020-04" db="EMBL/GenBank/DDBJ databases">
        <title>MicrobeNet Type strains.</title>
        <authorList>
            <person name="Nicholson A.C."/>
        </authorList>
    </citation>
    <scope>NUCLEOTIDE SEQUENCE [LARGE SCALE GENOMIC DNA]</scope>
    <source>
        <strain evidence="3 4">DSM 44113</strain>
    </source>
</reference>
<dbReference type="RefSeq" id="WP_168544716.1">
    <property type="nucleotide sequence ID" value="NZ_BAAAKS010000006.1"/>
</dbReference>
<name>A0A846X023_9ACTN</name>
<evidence type="ECO:0000313" key="3">
    <source>
        <dbReference type="EMBL" id="NKY17632.1"/>
    </source>
</evidence>
<feature type="signal peptide" evidence="1">
    <location>
        <begin position="1"/>
        <end position="18"/>
    </location>
</feature>
<proteinExistence type="predicted"/>
<sequence length="337" mass="35827">MTAVLVVAVLAVIGFQSAAPQNLPTPATWARGWTLRVEFPSVLNLPDRAHVRLNGRSIGGLKSIALRADHAEVALAITEPAHVTSETTAELQQDTLLGDLYVGLHTPGSSSGRELHDGDVIPLSRTQPPVQVEDLMSSAASFLGSGGLAQLGNTVDRINAAFPADPRLTRSITANVTTTLNAWSADTRSLDSLLRSVVSMTGKFVADSANIESYLSPESDHRWPMYVEASRVAEVFGKFGPLFSNLAPLTPGGRDLATLMQQVVGPLLLLNRPIGASQPDNLTNLRNLVRDTIAPFFAQGPKVNVRKVSGAPAPAAVPVADQTEQVVRTLRMLGAVR</sequence>
<evidence type="ECO:0000256" key="1">
    <source>
        <dbReference type="SAM" id="SignalP"/>
    </source>
</evidence>
<dbReference type="InterPro" id="IPR003399">
    <property type="entry name" value="Mce/MlaD"/>
</dbReference>
<dbReference type="PANTHER" id="PTHR33371:SF4">
    <property type="entry name" value="INTERMEMBRANE PHOSPHOLIPID TRANSPORT SYSTEM BINDING PROTEIN MLAD"/>
    <property type="match status" value="1"/>
</dbReference>
<dbReference type="EMBL" id="JAAXOQ010000004">
    <property type="protein sequence ID" value="NKY17632.1"/>
    <property type="molecule type" value="Genomic_DNA"/>
</dbReference>
<accession>A0A846X023</accession>
<evidence type="ECO:0000259" key="2">
    <source>
        <dbReference type="Pfam" id="PF02470"/>
    </source>
</evidence>